<dbReference type="Gene3D" id="2.160.20.10">
    <property type="entry name" value="Single-stranded right-handed beta-helix, Pectin lyase-like"/>
    <property type="match status" value="1"/>
</dbReference>
<dbReference type="EMBL" id="JBBBDM010000005">
    <property type="protein sequence ID" value="MEI5687899.1"/>
    <property type="molecule type" value="Genomic_DNA"/>
</dbReference>
<keyword evidence="2" id="KW-0378">Hydrolase</keyword>
<dbReference type="Proteomes" id="UP001367771">
    <property type="component" value="Unassembled WGS sequence"/>
</dbReference>
<dbReference type="InterPro" id="IPR011050">
    <property type="entry name" value="Pectin_lyase_fold/virulence"/>
</dbReference>
<name>A0ABU8H4H4_9SPHN</name>
<protein>
    <submittedName>
        <fullName evidence="2">Glycosyl hydrolase family 28-related protein</fullName>
    </submittedName>
</protein>
<evidence type="ECO:0000313" key="3">
    <source>
        <dbReference type="Proteomes" id="UP001367771"/>
    </source>
</evidence>
<organism evidence="2 3">
    <name type="scientific">Sphingomonas kyungheensis</name>
    <dbReference type="NCBI Taxonomy" id="1069987"/>
    <lineage>
        <taxon>Bacteria</taxon>
        <taxon>Pseudomonadati</taxon>
        <taxon>Pseudomonadota</taxon>
        <taxon>Alphaproteobacteria</taxon>
        <taxon>Sphingomonadales</taxon>
        <taxon>Sphingomonadaceae</taxon>
        <taxon>Sphingomonas</taxon>
    </lineage>
</organism>
<evidence type="ECO:0000259" key="1">
    <source>
        <dbReference type="Pfam" id="PF12708"/>
    </source>
</evidence>
<sequence>MMVGASVVATGLSASALRYNATDFGVLGDGVADDAPAIQKALDHAGRLGGGVVFLSQPKVHYRLTKGLKLPSYVTLEGPAPVHYPYNAGNKGACALVADFIDHRAWMVEAATTERGVAFAYDKLLGELPQGVTYNCGVKNILLTSKGVVPFGGIRMHGCPGSFVEEVCIDRVGCGLLVNYSFCGSYRVMTNALYYGVVAWDDANANIFAVHCMHSPPWPVKVPSEYQLSFMTQMKDHFDTTLNLSTKDHVDRPYGILCGSIASTSIGNVFDATVEQFPGGIFLYNAYSTDIRQCYLEGNRDKMVCGLVASRSRFSVQAFHAYLSGTGAVFDFGIDVLGKIFGSGIVHAATFGKPPRDDGASLLLLEGIPLSTPGAPIQRGIRYMTNETSWLPLTLKPNWRASADEAPAVRFDPWSQRVEFKGAVQGVGDSVGFVLPPQCRPPGLRVYKVPGGQVAIRADGVARVSADEGSVSLDGISFSRW</sequence>
<accession>A0ABU8H4H4</accession>
<reference evidence="2 3" key="1">
    <citation type="journal article" date="2013" name="Int. J. Syst. Evol. Microbiol.">
        <title>Sphingomonas kyungheensis sp. nov., a bacterium with ginsenoside-converting activity isolated from soil of a ginseng field.</title>
        <authorList>
            <person name="Son H.M."/>
            <person name="Yang J.E."/>
            <person name="Park Y."/>
            <person name="Han C.K."/>
            <person name="Kim S.G."/>
            <person name="Kook M."/>
            <person name="Yi T.H."/>
        </authorList>
    </citation>
    <scope>NUCLEOTIDE SEQUENCE [LARGE SCALE GENOMIC DNA]</scope>
    <source>
        <strain evidence="2 3">LMG 26582</strain>
    </source>
</reference>
<comment type="caution">
    <text evidence="2">The sequence shown here is derived from an EMBL/GenBank/DDBJ whole genome shotgun (WGS) entry which is preliminary data.</text>
</comment>
<dbReference type="GO" id="GO:0016787">
    <property type="term" value="F:hydrolase activity"/>
    <property type="evidence" value="ECO:0007669"/>
    <property type="project" value="UniProtKB-KW"/>
</dbReference>
<gene>
    <name evidence="2" type="ORF">V8201_12485</name>
</gene>
<evidence type="ECO:0000313" key="2">
    <source>
        <dbReference type="EMBL" id="MEI5687899.1"/>
    </source>
</evidence>
<dbReference type="InterPro" id="IPR012334">
    <property type="entry name" value="Pectin_lyas_fold"/>
</dbReference>
<keyword evidence="3" id="KW-1185">Reference proteome</keyword>
<dbReference type="InterPro" id="IPR024535">
    <property type="entry name" value="RHGA/B-epi-like_pectate_lyase"/>
</dbReference>
<dbReference type="SUPFAM" id="SSF51126">
    <property type="entry name" value="Pectin lyase-like"/>
    <property type="match status" value="1"/>
</dbReference>
<feature type="domain" description="Rhamnogalacturonase A/B/Epimerase-like pectate lyase" evidence="1">
    <location>
        <begin position="20"/>
        <end position="80"/>
    </location>
</feature>
<dbReference type="Pfam" id="PF12708">
    <property type="entry name" value="Pect-lyase_RHGA_epim"/>
    <property type="match status" value="1"/>
</dbReference>
<dbReference type="RefSeq" id="WP_336545507.1">
    <property type="nucleotide sequence ID" value="NZ_JBBBDM010000005.1"/>
</dbReference>
<proteinExistence type="predicted"/>